<feature type="transmembrane region" description="Helical" evidence="2">
    <location>
        <begin position="104"/>
        <end position="130"/>
    </location>
</feature>
<feature type="region of interest" description="Disordered" evidence="1">
    <location>
        <begin position="173"/>
        <end position="204"/>
    </location>
</feature>
<keyword evidence="2" id="KW-1133">Transmembrane helix</keyword>
<dbReference type="Proteomes" id="UP000305948">
    <property type="component" value="Unassembled WGS sequence"/>
</dbReference>
<name>A0A5C3N9P0_9AGAM</name>
<organism evidence="3 4">
    <name type="scientific">Heliocybe sulcata</name>
    <dbReference type="NCBI Taxonomy" id="5364"/>
    <lineage>
        <taxon>Eukaryota</taxon>
        <taxon>Fungi</taxon>
        <taxon>Dikarya</taxon>
        <taxon>Basidiomycota</taxon>
        <taxon>Agaricomycotina</taxon>
        <taxon>Agaricomycetes</taxon>
        <taxon>Gloeophyllales</taxon>
        <taxon>Gloeophyllaceae</taxon>
        <taxon>Heliocybe</taxon>
    </lineage>
</organism>
<evidence type="ECO:0000313" key="3">
    <source>
        <dbReference type="EMBL" id="TFK53156.1"/>
    </source>
</evidence>
<keyword evidence="4" id="KW-1185">Reference proteome</keyword>
<dbReference type="AlphaFoldDB" id="A0A5C3N9P0"/>
<dbReference type="OrthoDB" id="3159957at2759"/>
<gene>
    <name evidence="3" type="ORF">OE88DRAFT_1657057</name>
</gene>
<sequence length="204" mass="22121">MTSYDTKATQDDLQSHFDVYASHVRHSFSSFEEQYVRPLFNACVAMAKVRPVLATFVGIFVLLSLLPALAFIGFSLFTLASLAFLALLGFLIFASVALATYTSIFLTTLTILLFTSLFLTFCAVSAYFAVRLAVHVRLEGVRPGVGAWVHEVRERLLVSKRGEALTMERVAVQKAGEDDDGGSDGSGEVIKSEEVVDGPGVPSS</sequence>
<dbReference type="Pfam" id="PF16015">
    <property type="entry name" value="Promethin"/>
    <property type="match status" value="1"/>
</dbReference>
<keyword evidence="2" id="KW-0812">Transmembrane</keyword>
<accession>A0A5C3N9P0</accession>
<evidence type="ECO:0000256" key="1">
    <source>
        <dbReference type="SAM" id="MobiDB-lite"/>
    </source>
</evidence>
<dbReference type="STRING" id="5364.A0A5C3N9P0"/>
<evidence type="ECO:0000256" key="2">
    <source>
        <dbReference type="SAM" id="Phobius"/>
    </source>
</evidence>
<evidence type="ECO:0000313" key="4">
    <source>
        <dbReference type="Proteomes" id="UP000305948"/>
    </source>
</evidence>
<protein>
    <submittedName>
        <fullName evidence="3">Uncharacterized protein</fullName>
    </submittedName>
</protein>
<reference evidence="3 4" key="1">
    <citation type="journal article" date="2019" name="Nat. Ecol. Evol.">
        <title>Megaphylogeny resolves global patterns of mushroom evolution.</title>
        <authorList>
            <person name="Varga T."/>
            <person name="Krizsan K."/>
            <person name="Foldi C."/>
            <person name="Dima B."/>
            <person name="Sanchez-Garcia M."/>
            <person name="Sanchez-Ramirez S."/>
            <person name="Szollosi G.J."/>
            <person name="Szarkandi J.G."/>
            <person name="Papp V."/>
            <person name="Albert L."/>
            <person name="Andreopoulos W."/>
            <person name="Angelini C."/>
            <person name="Antonin V."/>
            <person name="Barry K.W."/>
            <person name="Bougher N.L."/>
            <person name="Buchanan P."/>
            <person name="Buyck B."/>
            <person name="Bense V."/>
            <person name="Catcheside P."/>
            <person name="Chovatia M."/>
            <person name="Cooper J."/>
            <person name="Damon W."/>
            <person name="Desjardin D."/>
            <person name="Finy P."/>
            <person name="Geml J."/>
            <person name="Haridas S."/>
            <person name="Hughes K."/>
            <person name="Justo A."/>
            <person name="Karasinski D."/>
            <person name="Kautmanova I."/>
            <person name="Kiss B."/>
            <person name="Kocsube S."/>
            <person name="Kotiranta H."/>
            <person name="LaButti K.M."/>
            <person name="Lechner B.E."/>
            <person name="Liimatainen K."/>
            <person name="Lipzen A."/>
            <person name="Lukacs Z."/>
            <person name="Mihaltcheva S."/>
            <person name="Morgado L.N."/>
            <person name="Niskanen T."/>
            <person name="Noordeloos M.E."/>
            <person name="Ohm R.A."/>
            <person name="Ortiz-Santana B."/>
            <person name="Ovrebo C."/>
            <person name="Racz N."/>
            <person name="Riley R."/>
            <person name="Savchenko A."/>
            <person name="Shiryaev A."/>
            <person name="Soop K."/>
            <person name="Spirin V."/>
            <person name="Szebenyi C."/>
            <person name="Tomsovsky M."/>
            <person name="Tulloss R.E."/>
            <person name="Uehling J."/>
            <person name="Grigoriev I.V."/>
            <person name="Vagvolgyi C."/>
            <person name="Papp T."/>
            <person name="Martin F.M."/>
            <person name="Miettinen O."/>
            <person name="Hibbett D.S."/>
            <person name="Nagy L.G."/>
        </authorList>
    </citation>
    <scope>NUCLEOTIDE SEQUENCE [LARGE SCALE GENOMIC DNA]</scope>
    <source>
        <strain evidence="3 4">OMC1185</strain>
    </source>
</reference>
<dbReference type="EMBL" id="ML213508">
    <property type="protein sequence ID" value="TFK53156.1"/>
    <property type="molecule type" value="Genomic_DNA"/>
</dbReference>
<keyword evidence="2" id="KW-0472">Membrane</keyword>
<proteinExistence type="predicted"/>
<feature type="transmembrane region" description="Helical" evidence="2">
    <location>
        <begin position="79"/>
        <end position="98"/>
    </location>
</feature>
<feature type="transmembrane region" description="Helical" evidence="2">
    <location>
        <begin position="52"/>
        <end position="72"/>
    </location>
</feature>